<feature type="region of interest" description="Disordered" evidence="1">
    <location>
        <begin position="271"/>
        <end position="325"/>
    </location>
</feature>
<evidence type="ECO:0000313" key="3">
    <source>
        <dbReference type="Proteomes" id="UP000507470"/>
    </source>
</evidence>
<evidence type="ECO:0000256" key="1">
    <source>
        <dbReference type="SAM" id="MobiDB-lite"/>
    </source>
</evidence>
<organism evidence="2 3">
    <name type="scientific">Mytilus coruscus</name>
    <name type="common">Sea mussel</name>
    <dbReference type="NCBI Taxonomy" id="42192"/>
    <lineage>
        <taxon>Eukaryota</taxon>
        <taxon>Metazoa</taxon>
        <taxon>Spiralia</taxon>
        <taxon>Lophotrochozoa</taxon>
        <taxon>Mollusca</taxon>
        <taxon>Bivalvia</taxon>
        <taxon>Autobranchia</taxon>
        <taxon>Pteriomorphia</taxon>
        <taxon>Mytilida</taxon>
        <taxon>Mytiloidea</taxon>
        <taxon>Mytilidae</taxon>
        <taxon>Mytilinae</taxon>
        <taxon>Mytilus</taxon>
    </lineage>
</organism>
<feature type="compositionally biased region" description="Low complexity" evidence="1">
    <location>
        <begin position="271"/>
        <end position="286"/>
    </location>
</feature>
<dbReference type="EMBL" id="CACVKT020004020">
    <property type="protein sequence ID" value="CAC5387682.1"/>
    <property type="molecule type" value="Genomic_DNA"/>
</dbReference>
<reference evidence="2 3" key="1">
    <citation type="submission" date="2020-06" db="EMBL/GenBank/DDBJ databases">
        <authorList>
            <person name="Li R."/>
            <person name="Bekaert M."/>
        </authorList>
    </citation>
    <scope>NUCLEOTIDE SEQUENCE [LARGE SCALE GENOMIC DNA]</scope>
    <source>
        <strain evidence="3">wild</strain>
    </source>
</reference>
<feature type="compositionally biased region" description="Basic residues" evidence="1">
    <location>
        <begin position="287"/>
        <end position="305"/>
    </location>
</feature>
<feature type="compositionally biased region" description="Polar residues" evidence="1">
    <location>
        <begin position="1"/>
        <end position="22"/>
    </location>
</feature>
<keyword evidence="3" id="KW-1185">Reference proteome</keyword>
<proteinExistence type="predicted"/>
<name>A0A6J8BVK9_MYTCO</name>
<feature type="region of interest" description="Disordered" evidence="1">
    <location>
        <begin position="1"/>
        <end position="32"/>
    </location>
</feature>
<dbReference type="Proteomes" id="UP000507470">
    <property type="component" value="Unassembled WGS sequence"/>
</dbReference>
<protein>
    <submittedName>
        <fullName evidence="2">Uncharacterized protein</fullName>
    </submittedName>
</protein>
<feature type="compositionally biased region" description="Polar residues" evidence="1">
    <location>
        <begin position="315"/>
        <end position="325"/>
    </location>
</feature>
<gene>
    <name evidence="2" type="ORF">MCOR_22981</name>
</gene>
<sequence length="325" mass="36541">MSSRQQPTQPTVKRSTPTTVIRSNKPVDKRATGLLHQSEKGILVNNNLIRPPTGPINHPVPGQQDSQLVKQNYNIPSHTAGRPNFNRVIGNQQHQPPISQTVPIPIISSQPPPTRPLFNRPGQLQTNTNQIGFQQPLNNTIGQQRQPPQAIQCQQEFYRQQPVQHLHNVAAPVPQPPHGNIPYQQGRPHQPTATQNLVQGTAQSCYYGAATHLPVYPQQQQLDILPRLQPQNYNPHKQINRGITSITTNHNQIQRLSFRIKLIQLGFPNYSIGDSDSSSSTSGVVYRRSRHKSRNHRTHSRHSVSNRHVSPVEPNKQSLRCTRGV</sequence>
<accession>A0A6J8BVK9</accession>
<evidence type="ECO:0000313" key="2">
    <source>
        <dbReference type="EMBL" id="CAC5387682.1"/>
    </source>
</evidence>
<dbReference type="AlphaFoldDB" id="A0A6J8BVK9"/>